<gene>
    <name evidence="2" type="ORF">LNAT_P0696</name>
</gene>
<keyword evidence="1" id="KW-0812">Transmembrane</keyword>
<feature type="transmembrane region" description="Helical" evidence="1">
    <location>
        <begin position="7"/>
        <end position="29"/>
    </location>
</feature>
<comment type="caution">
    <text evidence="2">The sequence shown here is derived from an EMBL/GenBank/DDBJ whole genome shotgun (WGS) entry which is preliminary data.</text>
</comment>
<dbReference type="EMBL" id="BDME01000001">
    <property type="protein sequence ID" value="GAX87401.1"/>
    <property type="molecule type" value="Genomic_DNA"/>
</dbReference>
<evidence type="ECO:0000313" key="3">
    <source>
        <dbReference type="Proteomes" id="UP000217944"/>
    </source>
</evidence>
<dbReference type="OrthoDB" id="5372938at2"/>
<dbReference type="Pfam" id="PF07963">
    <property type="entry name" value="N_methyl"/>
    <property type="match status" value="1"/>
</dbReference>
<sequence length="146" mass="16265">MKKSFTLLELVFVIVVIGILAGVALPRLFTGVDDAVKAKVKTEVSTINAAIASKYTKNILSNNNSCPKLEGNPDKPNYFFEGVLSQPIPKNDNMLKWDGNGTDYNVTYQGKIIYFNYIQDQDDKGCIFECNTTKSTSKDFNCSIFK</sequence>
<evidence type="ECO:0000256" key="1">
    <source>
        <dbReference type="SAM" id="Phobius"/>
    </source>
</evidence>
<accession>A0A292YDC7</accession>
<protein>
    <submittedName>
        <fullName evidence="2">General secretion pathway protein G</fullName>
    </submittedName>
</protein>
<keyword evidence="3" id="KW-1185">Reference proteome</keyword>
<keyword evidence="1" id="KW-0472">Membrane</keyword>
<dbReference type="InterPro" id="IPR045584">
    <property type="entry name" value="Pilin-like"/>
</dbReference>
<dbReference type="SUPFAM" id="SSF54523">
    <property type="entry name" value="Pili subunits"/>
    <property type="match status" value="1"/>
</dbReference>
<dbReference type="Proteomes" id="UP000217944">
    <property type="component" value="Unassembled WGS sequence"/>
</dbReference>
<dbReference type="Gene3D" id="3.30.700.10">
    <property type="entry name" value="Glycoprotein, Type 4 Pilin"/>
    <property type="match status" value="1"/>
</dbReference>
<dbReference type="RefSeq" id="WP_096258540.1">
    <property type="nucleotide sequence ID" value="NZ_BDME01000001.1"/>
</dbReference>
<organism evidence="2 3">
    <name type="scientific">Lebetimonas natsushimae</name>
    <dbReference type="NCBI Taxonomy" id="1936991"/>
    <lineage>
        <taxon>Bacteria</taxon>
        <taxon>Pseudomonadati</taxon>
        <taxon>Campylobacterota</taxon>
        <taxon>Epsilonproteobacteria</taxon>
        <taxon>Nautiliales</taxon>
        <taxon>Nautiliaceae</taxon>
        <taxon>Lebetimonas</taxon>
    </lineage>
</organism>
<reference evidence="2 3" key="1">
    <citation type="journal article" date="2017" name="Syst. Appl. Microbiol.">
        <title>Lebetimonas natsushimae sp. nov., a novel strictly anaerobic, moderately thermophilic chemoautotroph isolated from a deep-sea hydrothermal vent polychaete nest in the Mid-Okinawa Trough.</title>
        <authorList>
            <person name="Nagata R."/>
            <person name="Takaki Y."/>
            <person name="Tame A."/>
            <person name="Nunoura T."/>
            <person name="Muto H."/>
            <person name="Mino S."/>
            <person name="Sawayama S."/>
            <person name="Takai K."/>
            <person name="Nakagawa S."/>
        </authorList>
    </citation>
    <scope>NUCLEOTIDE SEQUENCE [LARGE SCALE GENOMIC DNA]</scope>
    <source>
        <strain evidence="2 3">HS1857</strain>
    </source>
</reference>
<name>A0A292YDC7_9BACT</name>
<dbReference type="InterPro" id="IPR012902">
    <property type="entry name" value="N_methyl_site"/>
</dbReference>
<dbReference type="AlphaFoldDB" id="A0A292YDC7"/>
<proteinExistence type="predicted"/>
<dbReference type="NCBIfam" id="TIGR02532">
    <property type="entry name" value="IV_pilin_GFxxxE"/>
    <property type="match status" value="1"/>
</dbReference>
<evidence type="ECO:0000313" key="2">
    <source>
        <dbReference type="EMBL" id="GAX87401.1"/>
    </source>
</evidence>
<keyword evidence="1" id="KW-1133">Transmembrane helix</keyword>